<dbReference type="AlphaFoldDB" id="A0A4R3LGS8"/>
<sequence>MKPLGEIVSVPLKNQISLSQREKQLNVLFTYPAIREFVRAHPEIPRYQYLRSLGQLNEFVLEHERCRRCPGLDQCPNRMKGHTPELVEFASYFDVAMQPCDKLKAVTEQQKRSTLIRSHHIPRDILESSFATIEADPARIDVLEVAIDFCTKFAEDRPETGLYLYGSFGVGKSRIAGAIVNELVKYDVDSYMVYVPEFIREVFESIGDKSSIQQKMNALKKASLLVLDDIGAESVSPWIRDDVIGAILHYRAAERLPTIFTSNFDLDELEEHLAYSQKGQLERTKAKRIMERIRHYVRPILVRGVNRRVSR</sequence>
<proteinExistence type="predicted"/>
<dbReference type="Pfam" id="PF01695">
    <property type="entry name" value="IstB_IS21"/>
    <property type="match status" value="1"/>
</dbReference>
<organism evidence="3 4">
    <name type="scientific">Hazenella coriacea</name>
    <dbReference type="NCBI Taxonomy" id="1179467"/>
    <lineage>
        <taxon>Bacteria</taxon>
        <taxon>Bacillati</taxon>
        <taxon>Bacillota</taxon>
        <taxon>Bacilli</taxon>
        <taxon>Bacillales</taxon>
        <taxon>Thermoactinomycetaceae</taxon>
        <taxon>Hazenella</taxon>
    </lineage>
</organism>
<feature type="domain" description="Primosomal DnaI N-terminal" evidence="2">
    <location>
        <begin position="1"/>
        <end position="95"/>
    </location>
</feature>
<dbReference type="Proteomes" id="UP000294937">
    <property type="component" value="Unassembled WGS sequence"/>
</dbReference>
<dbReference type="OrthoDB" id="61127at2"/>
<keyword evidence="3" id="KW-0547">Nucleotide-binding</keyword>
<dbReference type="GO" id="GO:0004386">
    <property type="term" value="F:helicase activity"/>
    <property type="evidence" value="ECO:0007669"/>
    <property type="project" value="UniProtKB-KW"/>
</dbReference>
<dbReference type="GO" id="GO:0005524">
    <property type="term" value="F:ATP binding"/>
    <property type="evidence" value="ECO:0007669"/>
    <property type="project" value="InterPro"/>
</dbReference>
<dbReference type="PANTHER" id="PTHR30050:SF8">
    <property type="entry name" value="PRIMOSOMAL PROTEIN DNAI"/>
    <property type="match status" value="1"/>
</dbReference>
<keyword evidence="3" id="KW-0347">Helicase</keyword>
<keyword evidence="3" id="KW-0378">Hydrolase</keyword>
<evidence type="ECO:0000259" key="1">
    <source>
        <dbReference type="Pfam" id="PF01695"/>
    </source>
</evidence>
<evidence type="ECO:0000313" key="3">
    <source>
        <dbReference type="EMBL" id="TCS96716.1"/>
    </source>
</evidence>
<protein>
    <submittedName>
        <fullName evidence="3">Replicative DNA helicase loader DnaI</fullName>
    </submittedName>
</protein>
<comment type="caution">
    <text evidence="3">The sequence shown here is derived from an EMBL/GenBank/DDBJ whole genome shotgun (WGS) entry which is preliminary data.</text>
</comment>
<dbReference type="CDD" id="cd00009">
    <property type="entry name" value="AAA"/>
    <property type="match status" value="1"/>
</dbReference>
<dbReference type="GO" id="GO:0006260">
    <property type="term" value="P:DNA replication"/>
    <property type="evidence" value="ECO:0007669"/>
    <property type="project" value="TreeGrafter"/>
</dbReference>
<dbReference type="InterPro" id="IPR027417">
    <property type="entry name" value="P-loop_NTPase"/>
</dbReference>
<keyword evidence="4" id="KW-1185">Reference proteome</keyword>
<dbReference type="InterPro" id="IPR009928">
    <property type="entry name" value="DnaI_N"/>
</dbReference>
<keyword evidence="3" id="KW-0067">ATP-binding</keyword>
<evidence type="ECO:0000259" key="2">
    <source>
        <dbReference type="Pfam" id="PF07319"/>
    </source>
</evidence>
<dbReference type="Pfam" id="PF07319">
    <property type="entry name" value="DnaI_N"/>
    <property type="match status" value="1"/>
</dbReference>
<gene>
    <name evidence="3" type="ORF">EDD58_101357</name>
</gene>
<dbReference type="InterPro" id="IPR002611">
    <property type="entry name" value="IstB_ATP-bd"/>
</dbReference>
<name>A0A4R3LGS8_9BACL</name>
<dbReference type="SUPFAM" id="SSF52540">
    <property type="entry name" value="P-loop containing nucleoside triphosphate hydrolases"/>
    <property type="match status" value="1"/>
</dbReference>
<reference evidence="3 4" key="1">
    <citation type="submission" date="2019-03" db="EMBL/GenBank/DDBJ databases">
        <title>Genomic Encyclopedia of Type Strains, Phase IV (KMG-IV): sequencing the most valuable type-strain genomes for metagenomic binning, comparative biology and taxonomic classification.</title>
        <authorList>
            <person name="Goeker M."/>
        </authorList>
    </citation>
    <scope>NUCLEOTIDE SEQUENCE [LARGE SCALE GENOMIC DNA]</scope>
    <source>
        <strain evidence="3 4">DSM 45707</strain>
    </source>
</reference>
<dbReference type="Gene3D" id="3.40.50.300">
    <property type="entry name" value="P-loop containing nucleotide triphosphate hydrolases"/>
    <property type="match status" value="1"/>
</dbReference>
<evidence type="ECO:0000313" key="4">
    <source>
        <dbReference type="Proteomes" id="UP000294937"/>
    </source>
</evidence>
<dbReference type="EMBL" id="SMAG01000001">
    <property type="protein sequence ID" value="TCS96716.1"/>
    <property type="molecule type" value="Genomic_DNA"/>
</dbReference>
<dbReference type="PANTHER" id="PTHR30050">
    <property type="entry name" value="CHROMOSOMAL REPLICATION INITIATOR PROTEIN DNAA"/>
    <property type="match status" value="1"/>
</dbReference>
<feature type="domain" description="IstB-like ATP-binding" evidence="1">
    <location>
        <begin position="152"/>
        <end position="302"/>
    </location>
</feature>
<dbReference type="NCBIfam" id="NF006505">
    <property type="entry name" value="PRK08939.1"/>
    <property type="match status" value="1"/>
</dbReference>
<accession>A0A4R3LGS8</accession>
<dbReference type="RefSeq" id="WP_131923107.1">
    <property type="nucleotide sequence ID" value="NZ_SMAG01000001.1"/>
</dbReference>